<organism evidence="7 8">
    <name type="scientific">Quercus rubra</name>
    <name type="common">Northern red oak</name>
    <name type="synonym">Quercus borealis</name>
    <dbReference type="NCBI Taxonomy" id="3512"/>
    <lineage>
        <taxon>Eukaryota</taxon>
        <taxon>Viridiplantae</taxon>
        <taxon>Streptophyta</taxon>
        <taxon>Embryophyta</taxon>
        <taxon>Tracheophyta</taxon>
        <taxon>Spermatophyta</taxon>
        <taxon>Magnoliopsida</taxon>
        <taxon>eudicotyledons</taxon>
        <taxon>Gunneridae</taxon>
        <taxon>Pentapetalae</taxon>
        <taxon>rosids</taxon>
        <taxon>fabids</taxon>
        <taxon>Fagales</taxon>
        <taxon>Fagaceae</taxon>
        <taxon>Quercus</taxon>
    </lineage>
</organism>
<dbReference type="GO" id="GO:0060320">
    <property type="term" value="P:rejection of self pollen"/>
    <property type="evidence" value="ECO:0007669"/>
    <property type="project" value="UniProtKB-KW"/>
</dbReference>
<evidence type="ECO:0000313" key="8">
    <source>
        <dbReference type="Proteomes" id="UP001324115"/>
    </source>
</evidence>
<dbReference type="Proteomes" id="UP001324115">
    <property type="component" value="Unassembled WGS sequence"/>
</dbReference>
<comment type="similarity">
    <text evidence="2 6">Belongs to the plant self-incompatibility (S1) protein family.</text>
</comment>
<gene>
    <name evidence="7" type="ORF">RGQ29_020308</name>
</gene>
<evidence type="ECO:0000256" key="5">
    <source>
        <dbReference type="ARBA" id="ARBA00022729"/>
    </source>
</evidence>
<feature type="chain" id="PRO_5042673331" description="S-protein homolog" evidence="6">
    <location>
        <begin position="21"/>
        <end position="134"/>
    </location>
</feature>
<dbReference type="AlphaFoldDB" id="A0AAN7IPW6"/>
<feature type="non-terminal residue" evidence="7">
    <location>
        <position position="134"/>
    </location>
</feature>
<dbReference type="EMBL" id="JAXUIC010000005">
    <property type="protein sequence ID" value="KAK4589688.1"/>
    <property type="molecule type" value="Genomic_DNA"/>
</dbReference>
<dbReference type="Pfam" id="PF05938">
    <property type="entry name" value="Self-incomp_S1"/>
    <property type="match status" value="1"/>
</dbReference>
<feature type="signal peptide" evidence="6">
    <location>
        <begin position="1"/>
        <end position="20"/>
    </location>
</feature>
<evidence type="ECO:0000313" key="7">
    <source>
        <dbReference type="EMBL" id="KAK4589688.1"/>
    </source>
</evidence>
<feature type="non-terminal residue" evidence="7">
    <location>
        <position position="1"/>
    </location>
</feature>
<evidence type="ECO:0000256" key="2">
    <source>
        <dbReference type="ARBA" id="ARBA00005581"/>
    </source>
</evidence>
<dbReference type="PANTHER" id="PTHR31232:SF168">
    <property type="entry name" value="S-PROTEIN HOMOLOG 24-RELATED"/>
    <property type="match status" value="1"/>
</dbReference>
<dbReference type="InterPro" id="IPR010264">
    <property type="entry name" value="Self-incomp_S1"/>
</dbReference>
<keyword evidence="8" id="KW-1185">Reference proteome</keyword>
<dbReference type="GO" id="GO:0005576">
    <property type="term" value="C:extracellular region"/>
    <property type="evidence" value="ECO:0007669"/>
    <property type="project" value="UniProtKB-SubCell"/>
</dbReference>
<evidence type="ECO:0000256" key="6">
    <source>
        <dbReference type="RuleBase" id="RU367044"/>
    </source>
</evidence>
<protein>
    <recommendedName>
        <fullName evidence="6">S-protein homolog</fullName>
    </recommendedName>
</protein>
<evidence type="ECO:0000256" key="1">
    <source>
        <dbReference type="ARBA" id="ARBA00004613"/>
    </source>
</evidence>
<comment type="subcellular location">
    <subcellularLocation>
        <location evidence="1 6">Secreted</location>
    </subcellularLocation>
</comment>
<keyword evidence="5 6" id="KW-0732">Signal</keyword>
<name>A0AAN7IPW6_QUERU</name>
<comment type="caution">
    <text evidence="7">The sequence shown here is derived from an EMBL/GenBank/DDBJ whole genome shotgun (WGS) entry which is preliminary data.</text>
</comment>
<sequence>ISPFFCFLLVLLVAFDLSSSFSWIPYRFRTHYVRIVSNFTDENIEYHCKSQDDDLGQRILQPKKEWELSFKINFWGTTRFYCYFWYHNFNASFDVFDADVDEDLDCGGDHCIWTAQKDGFYLLQIKRNENVKKY</sequence>
<accession>A0AAN7IPW6</accession>
<reference evidence="7 8" key="1">
    <citation type="journal article" date="2023" name="G3 (Bethesda)">
        <title>A haplotype-resolved chromosome-scale genome for Quercus rubra L. provides insights into the genetics of adaptive traits for red oak species.</title>
        <authorList>
            <person name="Kapoor B."/>
            <person name="Jenkins J."/>
            <person name="Schmutz J."/>
            <person name="Zhebentyayeva T."/>
            <person name="Kuelheim C."/>
            <person name="Coggeshall M."/>
            <person name="Heim C."/>
            <person name="Lasky J.R."/>
            <person name="Leites L."/>
            <person name="Islam-Faridi N."/>
            <person name="Romero-Severson J."/>
            <person name="DeLeo V.L."/>
            <person name="Lucas S.M."/>
            <person name="Lazic D."/>
            <person name="Gailing O."/>
            <person name="Carlson J."/>
            <person name="Staton M."/>
        </authorList>
    </citation>
    <scope>NUCLEOTIDE SEQUENCE [LARGE SCALE GENOMIC DNA]</scope>
    <source>
        <strain evidence="7">Pseudo-F2</strain>
    </source>
</reference>
<evidence type="ECO:0000256" key="4">
    <source>
        <dbReference type="ARBA" id="ARBA00022525"/>
    </source>
</evidence>
<keyword evidence="3 6" id="KW-0713">Self-incompatibility</keyword>
<evidence type="ECO:0000256" key="3">
    <source>
        <dbReference type="ARBA" id="ARBA00022471"/>
    </source>
</evidence>
<proteinExistence type="inferred from homology"/>
<dbReference type="PANTHER" id="PTHR31232">
    <property type="match status" value="1"/>
</dbReference>
<keyword evidence="4 6" id="KW-0964">Secreted</keyword>